<evidence type="ECO:0000313" key="1">
    <source>
        <dbReference type="EMBL" id="BAH98505.1"/>
    </source>
</evidence>
<dbReference type="HOGENOM" id="CLU_3338821_0_0_5"/>
<evidence type="ECO:0000313" key="2">
    <source>
        <dbReference type="Proteomes" id="UP000000948"/>
    </source>
</evidence>
<name>C7JCQ2_ACEP3</name>
<dbReference type="EMBL" id="AP011121">
    <property type="protein sequence ID" value="BAH98505.1"/>
    <property type="molecule type" value="Genomic_DNA"/>
</dbReference>
<reference evidence="1 2" key="1">
    <citation type="journal article" date="2009" name="Nucleic Acids Res.">
        <title>Whole-genome analyses reveal genetic instability of Acetobacter pasteurianus.</title>
        <authorList>
            <person name="Azuma Y."/>
            <person name="Hosoyama A."/>
            <person name="Matsutani M."/>
            <person name="Furuya N."/>
            <person name="Horikawa H."/>
            <person name="Harada T."/>
            <person name="Hirakawa H."/>
            <person name="Kuhara S."/>
            <person name="Matsushita K."/>
            <person name="Fujita N."/>
            <person name="Shirai M."/>
        </authorList>
    </citation>
    <scope>NUCLEOTIDE SEQUENCE [LARGE SCALE GENOMIC DNA]</scope>
    <source>
        <strain evidence="2">NBRC 105184 / IFO 3283-01</strain>
    </source>
</reference>
<protein>
    <submittedName>
        <fullName evidence="1">Uncharacterized protein</fullName>
    </submittedName>
</protein>
<sequence length="37" mass="4289">MPLFGRYLFYKGISYFMAFNKGSIVYSKQGFTLVSVQ</sequence>
<gene>
    <name evidence="1" type="ordered locus">APA01_03540</name>
</gene>
<dbReference type="Proteomes" id="UP000000948">
    <property type="component" value="Chromosome"/>
</dbReference>
<accession>C7JCQ2</accession>
<organism evidence="1 2">
    <name type="scientific">Acetobacter pasteurianus (strain NBRC 105184 / IFO 3283-01)</name>
    <dbReference type="NCBI Taxonomy" id="634452"/>
    <lineage>
        <taxon>Bacteria</taxon>
        <taxon>Pseudomonadati</taxon>
        <taxon>Pseudomonadota</taxon>
        <taxon>Alphaproteobacteria</taxon>
        <taxon>Acetobacterales</taxon>
        <taxon>Acetobacteraceae</taxon>
        <taxon>Acetobacter</taxon>
    </lineage>
</organism>
<dbReference type="KEGG" id="apt:APA01_03540"/>
<dbReference type="AlphaFoldDB" id="C7JCQ2"/>
<proteinExistence type="predicted"/>